<feature type="compositionally biased region" description="Low complexity" evidence="2">
    <location>
        <begin position="553"/>
        <end position="566"/>
    </location>
</feature>
<keyword evidence="1" id="KW-0863">Zinc-finger</keyword>
<dbReference type="PROSITE" id="PS50157">
    <property type="entry name" value="ZINC_FINGER_C2H2_2"/>
    <property type="match status" value="4"/>
</dbReference>
<dbReference type="Gene3D" id="3.30.160.60">
    <property type="entry name" value="Classic Zinc Finger"/>
    <property type="match status" value="1"/>
</dbReference>
<sequence>MGEAVPCDGEERQGLGSAGLPENWLSSKPINTPMGGGDEVDDGKSNRVIVEARLECNISSKGLGCSEGFKGRMRARLDDQGNRVSRSNKNKTRNLKNGSEGGVAENIGGTDQAKCPVCSKSFHSKKAMYGHMRCHPEREWRGINPPPSAKIASCSSVSQGIDGLSHASMTSTVVSSDISPSQPPLQLTKTGMRGQNRIINSYSSSGSSCNISSSQKKESEEKHQVSECVGLQKRQQMKMLQVGKLIRDYPSKKLKIHGKRSFGVQAKKMLETKGASEEEGQALALPSMPSRWCKIPQADGLQQELPHGSVSGATRQLTGKASPISCTQTEATKCSPRFWILSQRASPNGKRMKVAQCSPYNSIGLLRTSKWSKEGSKLPTSQSTFRWRCDEVDDGKSSKVIVEARLECNISSKGLGCSEGFKGRMRARLDDQGNRVGRSNKNKTRNLKNGSESGVAENIGGTDQAKCPVCSKGFHSKKAMYGHMRCHPEREWRGINPPPSAKIASCSSVSQGIDGLSHASMTSTVVSSDISPSQPPLQLTKTGMRGQNRIINSYSSSGSSCNISSSQKKESEEKHQVSECVGLQKRQQMKMLQVGKLIRDYPSKKLKIHERGLWGSEAKKMLETKGCFLEGFSKTGFNLGPKEVDTDKKSSDDRIIPGGQLDDQISKNTKKTPKFVSYMDVSDNKRFLKTLLPRTYKHGARNKAFPTYQALTMGNKHASSSHTAASEEEGLAVGTSKHAKQVVQKAHKCRTCNKSFPTGQALGGHQTSHRQKPAQLATPRQEALILSDEEASQRQQKHWFQQEAGLDNNIKEESGSKHTTDRSKNRNKLDQEIESESLLVAPRESKCSTCHKVFPTLQALGGHRSSHSYKNNLQAMDSA</sequence>
<dbReference type="Pfam" id="PF13912">
    <property type="entry name" value="zf-C2H2_6"/>
    <property type="match status" value="4"/>
</dbReference>
<feature type="region of interest" description="Disordered" evidence="2">
    <location>
        <begin position="553"/>
        <end position="573"/>
    </location>
</feature>
<name>A0A438C699_VITVI</name>
<keyword evidence="1" id="KW-0479">Metal-binding</keyword>
<feature type="region of interest" description="Disordered" evidence="2">
    <location>
        <begin position="201"/>
        <end position="221"/>
    </location>
</feature>
<dbReference type="SUPFAM" id="SSF57667">
    <property type="entry name" value="beta-beta-alpha zinc fingers"/>
    <property type="match status" value="2"/>
</dbReference>
<feature type="region of interest" description="Disordered" evidence="2">
    <location>
        <begin position="716"/>
        <end position="737"/>
    </location>
</feature>
<dbReference type="Proteomes" id="UP000288805">
    <property type="component" value="Unassembled WGS sequence"/>
</dbReference>
<evidence type="ECO:0000256" key="2">
    <source>
        <dbReference type="SAM" id="MobiDB-lite"/>
    </source>
</evidence>
<dbReference type="PROSITE" id="PS00028">
    <property type="entry name" value="ZINC_FINGER_C2H2_1"/>
    <property type="match status" value="4"/>
</dbReference>
<dbReference type="PANTHER" id="PTHR47591">
    <property type="entry name" value="ZINC FINGER PROTEIN ZAT2-RELATED"/>
    <property type="match status" value="1"/>
</dbReference>
<comment type="caution">
    <text evidence="4">The sequence shown here is derived from an EMBL/GenBank/DDBJ whole genome shotgun (WGS) entry which is preliminary data.</text>
</comment>
<dbReference type="InterPro" id="IPR036236">
    <property type="entry name" value="Znf_C2H2_sf"/>
</dbReference>
<evidence type="ECO:0000256" key="1">
    <source>
        <dbReference type="PROSITE-ProRule" id="PRU00042"/>
    </source>
</evidence>
<feature type="domain" description="C2H2-type" evidence="3">
    <location>
        <begin position="845"/>
        <end position="872"/>
    </location>
</feature>
<proteinExistence type="predicted"/>
<feature type="compositionally biased region" description="Basic and acidic residues" evidence="2">
    <location>
        <begin position="643"/>
        <end position="655"/>
    </location>
</feature>
<feature type="domain" description="C2H2-type" evidence="3">
    <location>
        <begin position="113"/>
        <end position="140"/>
    </location>
</feature>
<reference evidence="4 5" key="1">
    <citation type="journal article" date="2018" name="PLoS Genet.">
        <title>Population sequencing reveals clonal diversity and ancestral inbreeding in the grapevine cultivar Chardonnay.</title>
        <authorList>
            <person name="Roach M.J."/>
            <person name="Johnson D.L."/>
            <person name="Bohlmann J."/>
            <person name="van Vuuren H.J."/>
            <person name="Jones S.J."/>
            <person name="Pretorius I.S."/>
            <person name="Schmidt S.A."/>
            <person name="Borneman A.R."/>
        </authorList>
    </citation>
    <scope>NUCLEOTIDE SEQUENCE [LARGE SCALE GENOMIC DNA]</scope>
    <source>
        <strain evidence="5">cv. Chardonnay</strain>
        <tissue evidence="4">Leaf</tissue>
    </source>
</reference>
<evidence type="ECO:0000259" key="3">
    <source>
        <dbReference type="PROSITE" id="PS50157"/>
    </source>
</evidence>
<gene>
    <name evidence="4" type="ORF">CK203_107739</name>
</gene>
<dbReference type="AlphaFoldDB" id="A0A438C699"/>
<accession>A0A438C699</accession>
<feature type="domain" description="C2H2-type" evidence="3">
    <location>
        <begin position="747"/>
        <end position="774"/>
    </location>
</feature>
<feature type="compositionally biased region" description="Low complexity" evidence="2">
    <location>
        <begin position="201"/>
        <end position="214"/>
    </location>
</feature>
<feature type="region of interest" description="Disordered" evidence="2">
    <location>
        <begin position="757"/>
        <end position="830"/>
    </location>
</feature>
<feature type="region of interest" description="Disordered" evidence="2">
    <location>
        <begin position="433"/>
        <end position="457"/>
    </location>
</feature>
<evidence type="ECO:0000313" key="4">
    <source>
        <dbReference type="EMBL" id="RVW18777.1"/>
    </source>
</evidence>
<protein>
    <recommendedName>
        <fullName evidence="3">C2H2-type domain-containing protein</fullName>
    </recommendedName>
</protein>
<dbReference type="EMBL" id="QGNW01002513">
    <property type="protein sequence ID" value="RVW18777.1"/>
    <property type="molecule type" value="Genomic_DNA"/>
</dbReference>
<feature type="domain" description="C2H2-type" evidence="3">
    <location>
        <begin position="465"/>
        <end position="492"/>
    </location>
</feature>
<dbReference type="PANTHER" id="PTHR47591:SF1">
    <property type="entry name" value="ZINC FINGER PROTEIN ZAT2-RELATED"/>
    <property type="match status" value="1"/>
</dbReference>
<organism evidence="4 5">
    <name type="scientific">Vitis vinifera</name>
    <name type="common">Grape</name>
    <dbReference type="NCBI Taxonomy" id="29760"/>
    <lineage>
        <taxon>Eukaryota</taxon>
        <taxon>Viridiplantae</taxon>
        <taxon>Streptophyta</taxon>
        <taxon>Embryophyta</taxon>
        <taxon>Tracheophyta</taxon>
        <taxon>Spermatophyta</taxon>
        <taxon>Magnoliopsida</taxon>
        <taxon>eudicotyledons</taxon>
        <taxon>Gunneridae</taxon>
        <taxon>Pentapetalae</taxon>
        <taxon>rosids</taxon>
        <taxon>Vitales</taxon>
        <taxon>Vitaceae</taxon>
        <taxon>Viteae</taxon>
        <taxon>Vitis</taxon>
    </lineage>
</organism>
<feature type="region of interest" description="Disordered" evidence="2">
    <location>
        <begin position="1"/>
        <end position="44"/>
    </location>
</feature>
<feature type="compositionally biased region" description="Basic and acidic residues" evidence="2">
    <location>
        <begin position="809"/>
        <end position="830"/>
    </location>
</feature>
<dbReference type="InterPro" id="IPR013087">
    <property type="entry name" value="Znf_C2H2_type"/>
</dbReference>
<keyword evidence="1" id="KW-0862">Zinc</keyword>
<dbReference type="SMART" id="SM00355">
    <property type="entry name" value="ZnF_C2H2"/>
    <property type="match status" value="4"/>
</dbReference>
<feature type="region of interest" description="Disordered" evidence="2">
    <location>
        <begin position="643"/>
        <end position="666"/>
    </location>
</feature>
<feature type="region of interest" description="Disordered" evidence="2">
    <location>
        <begin position="77"/>
        <end position="105"/>
    </location>
</feature>
<evidence type="ECO:0000313" key="5">
    <source>
        <dbReference type="Proteomes" id="UP000288805"/>
    </source>
</evidence>
<dbReference type="GO" id="GO:0008270">
    <property type="term" value="F:zinc ion binding"/>
    <property type="evidence" value="ECO:0007669"/>
    <property type="project" value="UniProtKB-KW"/>
</dbReference>
<dbReference type="OrthoDB" id="6077919at2759"/>